<dbReference type="InterPro" id="IPR019539">
    <property type="entry name" value="GalKase_N"/>
</dbReference>
<dbReference type="InterPro" id="IPR036554">
    <property type="entry name" value="GHMP_kinase_C_sf"/>
</dbReference>
<dbReference type="GO" id="GO:0006012">
    <property type="term" value="P:galactose metabolic process"/>
    <property type="evidence" value="ECO:0007669"/>
    <property type="project" value="UniProtKB-UniRule"/>
</dbReference>
<dbReference type="Pfam" id="PF08544">
    <property type="entry name" value="GHMP_kinases_C"/>
    <property type="match status" value="1"/>
</dbReference>
<reference evidence="16 17" key="1">
    <citation type="submission" date="2020-08" db="EMBL/GenBank/DDBJ databases">
        <title>Sequencing the genomes of 1000 actinobacteria strains.</title>
        <authorList>
            <person name="Klenk H.-P."/>
        </authorList>
    </citation>
    <scope>NUCLEOTIDE SEQUENCE [LARGE SCALE GENOMIC DNA]</scope>
    <source>
        <strain evidence="16 17">DSM 23889</strain>
    </source>
</reference>
<organism evidence="16 17">
    <name type="scientific">Microcella frigidaquae</name>
    <dbReference type="NCBI Taxonomy" id="424758"/>
    <lineage>
        <taxon>Bacteria</taxon>
        <taxon>Bacillati</taxon>
        <taxon>Actinomycetota</taxon>
        <taxon>Actinomycetes</taxon>
        <taxon>Micrococcales</taxon>
        <taxon>Microbacteriaceae</taxon>
        <taxon>Microcella</taxon>
    </lineage>
</organism>
<feature type="active site" description="Proton acceptor" evidence="11">
    <location>
        <position position="176"/>
    </location>
</feature>
<evidence type="ECO:0000259" key="14">
    <source>
        <dbReference type="Pfam" id="PF08544"/>
    </source>
</evidence>
<evidence type="ECO:0000256" key="11">
    <source>
        <dbReference type="HAMAP-Rule" id="MF_00246"/>
    </source>
</evidence>
<dbReference type="PANTHER" id="PTHR10457">
    <property type="entry name" value="MEVALONATE KINASE/GALACTOKINASE"/>
    <property type="match status" value="1"/>
</dbReference>
<evidence type="ECO:0000256" key="3">
    <source>
        <dbReference type="ARBA" id="ARBA00022679"/>
    </source>
</evidence>
<dbReference type="SUPFAM" id="SSF55060">
    <property type="entry name" value="GHMP Kinase, C-terminal domain"/>
    <property type="match status" value="1"/>
</dbReference>
<dbReference type="GO" id="GO:0004335">
    <property type="term" value="F:galactokinase activity"/>
    <property type="evidence" value="ECO:0007669"/>
    <property type="project" value="UniProtKB-UniRule"/>
</dbReference>
<name>A0A840X7L9_9MICO</name>
<keyword evidence="9 11" id="KW-0299">Galactose metabolism</keyword>
<dbReference type="Gene3D" id="3.30.230.10">
    <property type="match status" value="1"/>
</dbReference>
<protein>
    <recommendedName>
        <fullName evidence="11 12">Galactokinase</fullName>
        <ecNumber evidence="11 12">2.7.1.6</ecNumber>
    </recommendedName>
    <alternativeName>
        <fullName evidence="11">Galactose kinase</fullName>
    </alternativeName>
</protein>
<dbReference type="InterPro" id="IPR022963">
    <property type="entry name" value="Galactokinase_bac"/>
</dbReference>
<keyword evidence="5 11" id="KW-0547">Nucleotide-binding</keyword>
<dbReference type="PRINTS" id="PR00473">
    <property type="entry name" value="GALCTOKINASE"/>
</dbReference>
<dbReference type="FunFam" id="3.30.230.10:FF:000017">
    <property type="entry name" value="Galactokinase"/>
    <property type="match status" value="1"/>
</dbReference>
<accession>A0A840X7L9</accession>
<keyword evidence="17" id="KW-1185">Reference proteome</keyword>
<dbReference type="PANTHER" id="PTHR10457:SF7">
    <property type="entry name" value="GALACTOKINASE-RELATED"/>
    <property type="match status" value="1"/>
</dbReference>
<comment type="catalytic activity">
    <reaction evidence="11">
        <text>alpha-D-galactose + ATP = alpha-D-galactose 1-phosphate + ADP + H(+)</text>
        <dbReference type="Rhea" id="RHEA:13553"/>
        <dbReference type="ChEBI" id="CHEBI:15378"/>
        <dbReference type="ChEBI" id="CHEBI:28061"/>
        <dbReference type="ChEBI" id="CHEBI:30616"/>
        <dbReference type="ChEBI" id="CHEBI:58336"/>
        <dbReference type="ChEBI" id="CHEBI:456216"/>
        <dbReference type="EC" id="2.7.1.6"/>
    </reaction>
</comment>
<dbReference type="PROSITE" id="PS00106">
    <property type="entry name" value="GALACTOKINASE"/>
    <property type="match status" value="1"/>
</dbReference>
<dbReference type="RefSeq" id="WP_153982189.1">
    <property type="nucleotide sequence ID" value="NZ_BAAANZ010000002.1"/>
</dbReference>
<keyword evidence="6 11" id="KW-0418">Kinase</keyword>
<gene>
    <name evidence="11" type="primary">galK</name>
    <name evidence="16" type="ORF">BJ959_001876</name>
</gene>
<evidence type="ECO:0000256" key="8">
    <source>
        <dbReference type="ARBA" id="ARBA00022842"/>
    </source>
</evidence>
<dbReference type="HAMAP" id="MF_00246">
    <property type="entry name" value="Galactokinase"/>
    <property type="match status" value="1"/>
</dbReference>
<evidence type="ECO:0000256" key="6">
    <source>
        <dbReference type="ARBA" id="ARBA00022777"/>
    </source>
</evidence>
<dbReference type="PRINTS" id="PR00959">
    <property type="entry name" value="MEVGALKINASE"/>
</dbReference>
<dbReference type="PIRSF" id="PIRSF000530">
    <property type="entry name" value="Galactokinase"/>
    <property type="match status" value="1"/>
</dbReference>
<keyword evidence="4 11" id="KW-0479">Metal-binding</keyword>
<evidence type="ECO:0000256" key="1">
    <source>
        <dbReference type="ARBA" id="ARBA00006566"/>
    </source>
</evidence>
<dbReference type="OrthoDB" id="250531at2"/>
<comment type="similarity">
    <text evidence="1 11">Belongs to the GHMP kinase family. GalK subfamily.</text>
</comment>
<dbReference type="UniPathway" id="UPA00214"/>
<feature type="binding site" evidence="11">
    <location>
        <position position="132"/>
    </location>
    <ligand>
        <name>Mg(2+)</name>
        <dbReference type="ChEBI" id="CHEBI:18420"/>
    </ligand>
</feature>
<evidence type="ECO:0000259" key="13">
    <source>
        <dbReference type="Pfam" id="PF00288"/>
    </source>
</evidence>
<dbReference type="EC" id="2.7.1.6" evidence="11 12"/>
<evidence type="ECO:0000256" key="7">
    <source>
        <dbReference type="ARBA" id="ARBA00022840"/>
    </source>
</evidence>
<dbReference type="InterPro" id="IPR013750">
    <property type="entry name" value="GHMP_kinase_C_dom"/>
</dbReference>
<evidence type="ECO:0000256" key="10">
    <source>
        <dbReference type="ARBA" id="ARBA00023277"/>
    </source>
</evidence>
<dbReference type="GO" id="GO:0005524">
    <property type="term" value="F:ATP binding"/>
    <property type="evidence" value="ECO:0007669"/>
    <property type="project" value="UniProtKB-UniRule"/>
</dbReference>
<dbReference type="SUPFAM" id="SSF54211">
    <property type="entry name" value="Ribosomal protein S5 domain 2-like"/>
    <property type="match status" value="1"/>
</dbReference>
<dbReference type="Pfam" id="PF00288">
    <property type="entry name" value="GHMP_kinases_N"/>
    <property type="match status" value="1"/>
</dbReference>
<dbReference type="EMBL" id="JACHBS010000001">
    <property type="protein sequence ID" value="MBB5618380.1"/>
    <property type="molecule type" value="Genomic_DNA"/>
</dbReference>
<evidence type="ECO:0000256" key="5">
    <source>
        <dbReference type="ARBA" id="ARBA00022741"/>
    </source>
</evidence>
<feature type="binding site" evidence="11">
    <location>
        <begin position="126"/>
        <end position="132"/>
    </location>
    <ligand>
        <name>ATP</name>
        <dbReference type="ChEBI" id="CHEBI:30616"/>
    </ligand>
</feature>
<dbReference type="InterPro" id="IPR006206">
    <property type="entry name" value="Mevalonate/galactokinase"/>
</dbReference>
<dbReference type="PROSITE" id="PS00627">
    <property type="entry name" value="GHMP_KINASES_ATP"/>
    <property type="match status" value="1"/>
</dbReference>
<comment type="pathway">
    <text evidence="11">Carbohydrate metabolism; galactose metabolism.</text>
</comment>
<evidence type="ECO:0000256" key="9">
    <source>
        <dbReference type="ARBA" id="ARBA00023144"/>
    </source>
</evidence>
<evidence type="ECO:0000256" key="4">
    <source>
        <dbReference type="ARBA" id="ARBA00022723"/>
    </source>
</evidence>
<evidence type="ECO:0000313" key="16">
    <source>
        <dbReference type="EMBL" id="MBB5618380.1"/>
    </source>
</evidence>
<comment type="caution">
    <text evidence="16">The sequence shown here is derived from an EMBL/GenBank/DDBJ whole genome shotgun (WGS) entry which is preliminary data.</text>
</comment>
<feature type="binding site" evidence="11">
    <location>
        <position position="69"/>
    </location>
    <ligand>
        <name>ATP</name>
        <dbReference type="ChEBI" id="CHEBI:30616"/>
    </ligand>
</feature>
<proteinExistence type="inferred from homology"/>
<feature type="binding site" evidence="11">
    <location>
        <position position="164"/>
    </location>
    <ligand>
        <name>Mg(2+)</name>
        <dbReference type="ChEBI" id="CHEBI:18420"/>
    </ligand>
</feature>
<dbReference type="AlphaFoldDB" id="A0A840X7L9"/>
<dbReference type="FunFam" id="3.30.70.890:FF:000001">
    <property type="entry name" value="Galactokinase"/>
    <property type="match status" value="1"/>
</dbReference>
<keyword evidence="3 11" id="KW-0808">Transferase</keyword>
<dbReference type="Pfam" id="PF10509">
    <property type="entry name" value="GalKase_gal_bdg"/>
    <property type="match status" value="1"/>
</dbReference>
<evidence type="ECO:0000313" key="17">
    <source>
        <dbReference type="Proteomes" id="UP000552883"/>
    </source>
</evidence>
<dbReference type="InterPro" id="IPR000705">
    <property type="entry name" value="Galactokinase"/>
</dbReference>
<dbReference type="InterPro" id="IPR020568">
    <property type="entry name" value="Ribosomal_Su5_D2-typ_SF"/>
</dbReference>
<keyword evidence="10 11" id="KW-0119">Carbohydrate metabolism</keyword>
<feature type="domain" description="GHMP kinase C-terminal" evidence="14">
    <location>
        <begin position="287"/>
        <end position="362"/>
    </location>
</feature>
<dbReference type="InterPro" id="IPR006204">
    <property type="entry name" value="GHMP_kinase_N_dom"/>
</dbReference>
<feature type="site" description="Transition state stabilizer" evidence="11">
    <location>
        <position position="29"/>
    </location>
</feature>
<keyword evidence="8 11" id="KW-0460">Magnesium</keyword>
<feature type="domain" description="Galactokinase N-terminal" evidence="15">
    <location>
        <begin position="12"/>
        <end position="57"/>
    </location>
</feature>
<evidence type="ECO:0000259" key="15">
    <source>
        <dbReference type="Pfam" id="PF10509"/>
    </source>
</evidence>
<sequence length="385" mass="40221">MTDIRDDARAGFEAVFGRAADGLWSAPGRVNLIGEHTDYNEGFVLPFAIDRRTVVALGVRDDRRVRVASTFADELAEIDLDALAPDALGGWSAYPLGVAWAFGEFGADLGAVPGVDLFIDSDVPVGAGLSSSAAIESAVALALNDVWQLGLDRRTLARVGQRAENVAVGAPTGIMDQSASLLGQADHAVFLDCRTLDSELVPLGLAEAGLAILVIDTGVKHSHATGGYGERRAACERGAAALGVSSLRDATVDDLPRAQQLLDDVTFRRIRHVITENQRVLDTVAVLREQGASAIGELLDASHRSMRDDFEISVPELDLAVETAVAAGALGARMTGGGFGGAAIALVRVGDLSRVQVAVDNAFGEHAFGQPDTFVVTASDGAARN</sequence>
<dbReference type="NCBIfam" id="TIGR00131">
    <property type="entry name" value="gal_kin"/>
    <property type="match status" value="1"/>
</dbReference>
<feature type="domain" description="GHMP kinase N-terminal" evidence="13">
    <location>
        <begin position="96"/>
        <end position="184"/>
    </location>
</feature>
<comment type="function">
    <text evidence="11">Catalyzes the transfer of the gamma-phosphate of ATP to D-galactose to form alpha-D-galactose-1-phosphate (Gal-1-P).</text>
</comment>
<evidence type="ECO:0000256" key="2">
    <source>
        <dbReference type="ARBA" id="ARBA00022490"/>
    </source>
</evidence>
<dbReference type="InterPro" id="IPR006203">
    <property type="entry name" value="GHMP_knse_ATP-bd_CS"/>
</dbReference>
<keyword evidence="2 11" id="KW-0963">Cytoplasm</keyword>
<dbReference type="GO" id="GO:0005829">
    <property type="term" value="C:cytosol"/>
    <property type="evidence" value="ECO:0007669"/>
    <property type="project" value="TreeGrafter"/>
</dbReference>
<dbReference type="InterPro" id="IPR014721">
    <property type="entry name" value="Ribsml_uS5_D2-typ_fold_subgr"/>
</dbReference>
<feature type="binding site" evidence="11">
    <location>
        <begin position="35"/>
        <end position="38"/>
    </location>
    <ligand>
        <name>substrate</name>
    </ligand>
</feature>
<feature type="binding site" evidence="11">
    <location>
        <position position="228"/>
    </location>
    <ligand>
        <name>substrate</name>
    </ligand>
</feature>
<dbReference type="Gene3D" id="3.30.70.890">
    <property type="entry name" value="GHMP kinase, C-terminal domain"/>
    <property type="match status" value="1"/>
</dbReference>
<evidence type="ECO:0000256" key="12">
    <source>
        <dbReference type="NCBIfam" id="TIGR00131"/>
    </source>
</evidence>
<keyword evidence="7 11" id="KW-0067">ATP-binding</keyword>
<dbReference type="GO" id="GO:0000287">
    <property type="term" value="F:magnesium ion binding"/>
    <property type="evidence" value="ECO:0007669"/>
    <property type="project" value="UniProtKB-UniRule"/>
</dbReference>
<dbReference type="Proteomes" id="UP000552883">
    <property type="component" value="Unassembled WGS sequence"/>
</dbReference>
<dbReference type="InterPro" id="IPR019741">
    <property type="entry name" value="Galactokinase_CS"/>
</dbReference>
<comment type="subcellular location">
    <subcellularLocation>
        <location evidence="11">Cytoplasm</location>
    </subcellularLocation>
</comment>